<evidence type="ECO:0000256" key="6">
    <source>
        <dbReference type="ARBA" id="ARBA00022989"/>
    </source>
</evidence>
<feature type="transmembrane region" description="Helical" evidence="10">
    <location>
        <begin position="79"/>
        <end position="101"/>
    </location>
</feature>
<evidence type="ECO:0000313" key="11">
    <source>
        <dbReference type="EMBL" id="PRZ42982.1"/>
    </source>
</evidence>
<dbReference type="PANTHER" id="PTHR19139:SF199">
    <property type="entry name" value="MIP17260P"/>
    <property type="match status" value="1"/>
</dbReference>
<gene>
    <name evidence="11" type="ORF">CLV47_10335</name>
</gene>
<dbReference type="InterPro" id="IPR023271">
    <property type="entry name" value="Aquaporin-like"/>
</dbReference>
<protein>
    <submittedName>
        <fullName evidence="11">Aquaporin Z</fullName>
    </submittedName>
</protein>
<dbReference type="RefSeq" id="WP_106347973.1">
    <property type="nucleotide sequence ID" value="NZ_PVUE01000003.1"/>
</dbReference>
<evidence type="ECO:0000256" key="3">
    <source>
        <dbReference type="ARBA" id="ARBA00022448"/>
    </source>
</evidence>
<keyword evidence="3 8" id="KW-0813">Transport</keyword>
<feature type="transmembrane region" description="Helical" evidence="10">
    <location>
        <begin position="162"/>
        <end position="183"/>
    </location>
</feature>
<name>A0A2T1A2Z6_9ACTN</name>
<keyword evidence="7 10" id="KW-0472">Membrane</keyword>
<evidence type="ECO:0000256" key="5">
    <source>
        <dbReference type="ARBA" id="ARBA00022692"/>
    </source>
</evidence>
<dbReference type="Gene3D" id="1.20.1080.10">
    <property type="entry name" value="Glycerol uptake facilitator protein"/>
    <property type="match status" value="1"/>
</dbReference>
<reference evidence="11 12" key="1">
    <citation type="submission" date="2018-03" db="EMBL/GenBank/DDBJ databases">
        <title>Genomic Encyclopedia of Archaeal and Bacterial Type Strains, Phase II (KMG-II): from individual species to whole genera.</title>
        <authorList>
            <person name="Goeker M."/>
        </authorList>
    </citation>
    <scope>NUCLEOTIDE SEQUENCE [LARGE SCALE GENOMIC DNA]</scope>
    <source>
        <strain evidence="11 12">DSM 100065</strain>
    </source>
</reference>
<organism evidence="11 12">
    <name type="scientific">Antricoccus suffuscus</name>
    <dbReference type="NCBI Taxonomy" id="1629062"/>
    <lineage>
        <taxon>Bacteria</taxon>
        <taxon>Bacillati</taxon>
        <taxon>Actinomycetota</taxon>
        <taxon>Actinomycetes</taxon>
        <taxon>Geodermatophilales</taxon>
        <taxon>Antricoccaceae</taxon>
        <taxon>Antricoccus</taxon>
    </lineage>
</organism>
<dbReference type="Proteomes" id="UP000237752">
    <property type="component" value="Unassembled WGS sequence"/>
</dbReference>
<evidence type="ECO:0000256" key="10">
    <source>
        <dbReference type="SAM" id="Phobius"/>
    </source>
</evidence>
<dbReference type="Pfam" id="PF00230">
    <property type="entry name" value="MIP"/>
    <property type="match status" value="1"/>
</dbReference>
<dbReference type="PROSITE" id="PS00221">
    <property type="entry name" value="MIP"/>
    <property type="match status" value="1"/>
</dbReference>
<dbReference type="OrthoDB" id="9807293at2"/>
<dbReference type="InterPro" id="IPR022357">
    <property type="entry name" value="MIP_CS"/>
</dbReference>
<feature type="transmembrane region" description="Helical" evidence="10">
    <location>
        <begin position="132"/>
        <end position="150"/>
    </location>
</feature>
<evidence type="ECO:0000256" key="1">
    <source>
        <dbReference type="ARBA" id="ARBA00004651"/>
    </source>
</evidence>
<evidence type="ECO:0000256" key="2">
    <source>
        <dbReference type="ARBA" id="ARBA00006175"/>
    </source>
</evidence>
<evidence type="ECO:0000256" key="8">
    <source>
        <dbReference type="RuleBase" id="RU000477"/>
    </source>
</evidence>
<evidence type="ECO:0000256" key="9">
    <source>
        <dbReference type="SAM" id="MobiDB-lite"/>
    </source>
</evidence>
<dbReference type="SUPFAM" id="SSF81338">
    <property type="entry name" value="Aquaporin-like"/>
    <property type="match status" value="1"/>
</dbReference>
<feature type="transmembrane region" description="Helical" evidence="10">
    <location>
        <begin position="33"/>
        <end position="52"/>
    </location>
</feature>
<dbReference type="PANTHER" id="PTHR19139">
    <property type="entry name" value="AQUAPORIN TRANSPORTER"/>
    <property type="match status" value="1"/>
</dbReference>
<comment type="similarity">
    <text evidence="2 8">Belongs to the MIP/aquaporin (TC 1.A.8) family.</text>
</comment>
<comment type="caution">
    <text evidence="11">The sequence shown here is derived from an EMBL/GenBank/DDBJ whole genome shotgun (WGS) entry which is preliminary data.</text>
</comment>
<feature type="transmembrane region" description="Helical" evidence="10">
    <location>
        <begin position="203"/>
        <end position="224"/>
    </location>
</feature>
<feature type="region of interest" description="Disordered" evidence="9">
    <location>
        <begin position="247"/>
        <end position="268"/>
    </location>
</feature>
<keyword evidence="5 8" id="KW-0812">Transmembrane</keyword>
<keyword evidence="6 10" id="KW-1133">Transmembrane helix</keyword>
<feature type="transmembrane region" description="Helical" evidence="10">
    <location>
        <begin position="7"/>
        <end position="27"/>
    </location>
</feature>
<sequence length="268" mass="26820">MNAWRSYLAEFVGTGILVMAGVGAAVLGGTGVGHLGVALAFGLTLTFLVYAIGPISGCHVNPAVTVGLMVTSKIAVKDAIAYVVAQLLGAIAGAAVIFGVASGRPGYHSGVDRLAPNGWGTASPDGYSQTSAFGIEIALTFVMVFVVLAATDRIGTAASASVGIGFTLAVVYLVSIPVTGGSANPARSLGSAVFSGGTALGQLWLFIVAPLIGAVIGALFYNLIWGQDKIEIEGVLNVDGRSAEDPLNRTPEAISAPLAPGPAAPDAP</sequence>
<dbReference type="GO" id="GO:0015250">
    <property type="term" value="F:water channel activity"/>
    <property type="evidence" value="ECO:0007669"/>
    <property type="project" value="TreeGrafter"/>
</dbReference>
<comment type="subcellular location">
    <subcellularLocation>
        <location evidence="1">Cell membrane</location>
        <topology evidence="1">Multi-pass membrane protein</topology>
    </subcellularLocation>
</comment>
<dbReference type="InterPro" id="IPR000425">
    <property type="entry name" value="MIP"/>
</dbReference>
<evidence type="ECO:0000256" key="7">
    <source>
        <dbReference type="ARBA" id="ARBA00023136"/>
    </source>
</evidence>
<feature type="compositionally biased region" description="Pro residues" evidence="9">
    <location>
        <begin position="259"/>
        <end position="268"/>
    </location>
</feature>
<dbReference type="EMBL" id="PVUE01000003">
    <property type="protein sequence ID" value="PRZ42982.1"/>
    <property type="molecule type" value="Genomic_DNA"/>
</dbReference>
<dbReference type="CDD" id="cd00333">
    <property type="entry name" value="MIP"/>
    <property type="match status" value="1"/>
</dbReference>
<keyword evidence="12" id="KW-1185">Reference proteome</keyword>
<dbReference type="AlphaFoldDB" id="A0A2T1A2Z6"/>
<proteinExistence type="inferred from homology"/>
<dbReference type="InterPro" id="IPR034294">
    <property type="entry name" value="Aquaporin_transptr"/>
</dbReference>
<keyword evidence="4" id="KW-1003">Cell membrane</keyword>
<accession>A0A2T1A2Z6</accession>
<dbReference type="PRINTS" id="PR00783">
    <property type="entry name" value="MINTRINSICP"/>
</dbReference>
<evidence type="ECO:0000313" key="12">
    <source>
        <dbReference type="Proteomes" id="UP000237752"/>
    </source>
</evidence>
<dbReference type="GO" id="GO:0005886">
    <property type="term" value="C:plasma membrane"/>
    <property type="evidence" value="ECO:0007669"/>
    <property type="project" value="UniProtKB-SubCell"/>
</dbReference>
<evidence type="ECO:0000256" key="4">
    <source>
        <dbReference type="ARBA" id="ARBA00022475"/>
    </source>
</evidence>